<dbReference type="GO" id="GO:0005886">
    <property type="term" value="C:plasma membrane"/>
    <property type="evidence" value="ECO:0007669"/>
    <property type="project" value="UniProtKB-SubCell"/>
</dbReference>
<evidence type="ECO:0000256" key="6">
    <source>
        <dbReference type="SAM" id="Phobius"/>
    </source>
</evidence>
<keyword evidence="4 6" id="KW-1133">Transmembrane helix</keyword>
<protein>
    <submittedName>
        <fullName evidence="8">YQGE family putative transporter</fullName>
    </submittedName>
</protein>
<dbReference type="Pfam" id="PF07690">
    <property type="entry name" value="MFS_1"/>
    <property type="match status" value="1"/>
</dbReference>
<dbReference type="InterPro" id="IPR011701">
    <property type="entry name" value="MFS"/>
</dbReference>
<reference evidence="8 9" key="1">
    <citation type="submission" date="2019-03" db="EMBL/GenBank/DDBJ databases">
        <title>Genomic Encyclopedia of Type Strains, Phase IV (KMG-IV): sequencing the most valuable type-strain genomes for metagenomic binning, comparative biology and taxonomic classification.</title>
        <authorList>
            <person name="Goeker M."/>
        </authorList>
    </citation>
    <scope>NUCLEOTIDE SEQUENCE [LARGE SCALE GENOMIC DNA]</scope>
    <source>
        <strain evidence="8 9">DSM 46831</strain>
    </source>
</reference>
<dbReference type="InterPro" id="IPR052528">
    <property type="entry name" value="Sugar_transport-like"/>
</dbReference>
<gene>
    <name evidence="8" type="ORF">EDD57_1257</name>
</gene>
<evidence type="ECO:0000313" key="9">
    <source>
        <dbReference type="Proteomes" id="UP000294746"/>
    </source>
</evidence>
<feature type="transmembrane region" description="Helical" evidence="6">
    <location>
        <begin position="176"/>
        <end position="195"/>
    </location>
</feature>
<feature type="transmembrane region" description="Helical" evidence="6">
    <location>
        <begin position="107"/>
        <end position="129"/>
    </location>
</feature>
<feature type="transmembrane region" description="Helical" evidence="6">
    <location>
        <begin position="141"/>
        <end position="164"/>
    </location>
</feature>
<dbReference type="SUPFAM" id="SSF103473">
    <property type="entry name" value="MFS general substrate transporter"/>
    <property type="match status" value="1"/>
</dbReference>
<accession>A0A4R2RUC6</accession>
<evidence type="ECO:0000256" key="5">
    <source>
        <dbReference type="ARBA" id="ARBA00023136"/>
    </source>
</evidence>
<feature type="transmembrane region" description="Helical" evidence="6">
    <location>
        <begin position="54"/>
        <end position="74"/>
    </location>
</feature>
<feature type="transmembrane region" description="Helical" evidence="6">
    <location>
        <begin position="285"/>
        <end position="303"/>
    </location>
</feature>
<name>A0A4R2RUC6_9BACL</name>
<dbReference type="PANTHER" id="PTHR23526">
    <property type="entry name" value="INTEGRAL MEMBRANE TRANSPORT PROTEIN-RELATED"/>
    <property type="match status" value="1"/>
</dbReference>
<evidence type="ECO:0000256" key="3">
    <source>
        <dbReference type="ARBA" id="ARBA00022692"/>
    </source>
</evidence>
<evidence type="ECO:0000256" key="1">
    <source>
        <dbReference type="ARBA" id="ARBA00004651"/>
    </source>
</evidence>
<evidence type="ECO:0000256" key="2">
    <source>
        <dbReference type="ARBA" id="ARBA00022448"/>
    </source>
</evidence>
<dbReference type="PANTHER" id="PTHR23526:SF2">
    <property type="entry name" value="MAJOR FACILITATOR SUPERFAMILY (MFS) PROFILE DOMAIN-CONTAINING PROTEIN"/>
    <property type="match status" value="1"/>
</dbReference>
<keyword evidence="3 6" id="KW-0812">Transmembrane</keyword>
<feature type="transmembrane region" description="Helical" evidence="6">
    <location>
        <begin position="20"/>
        <end position="42"/>
    </location>
</feature>
<sequence>MKVMKQLIHTKRLDREAWYLLTISALHAISLALSNTFLNVYLWKLKQNFLLIGWYNLTYHISVAVTFLFAGWLTKKVDRVIAIRLGVAIQALFYLTVLFLGTSAADYVVLLGFFIGVGSGFYWLAFNVLYFEITERENRDYFNGISGFTNSLAGIMAPILSGWIITRINHFTGYRIIFWISLGIFIAAVIVSFFLKARSSRGSYRLKEVLRIAWNRENKWHWINLAMLVQGIREGVFVFITGLLVYLTARSELTLGTFYTICNLVSLIAYYFVGKWMTPERRIKAMFVGSIALGVCFLPYLFLLNTWSMFVFGIGIFLFFPFYYNPILSIVFDVIGEKDENVELRVEYVVSRELALNIGRILSVLGFIIWISYYPDLIHLRWYLLPIAFVQVLTWWLIRKAANGKRVASM</sequence>
<dbReference type="Gene3D" id="1.20.1250.20">
    <property type="entry name" value="MFS general substrate transporter like domains"/>
    <property type="match status" value="2"/>
</dbReference>
<comment type="caution">
    <text evidence="8">The sequence shown here is derived from an EMBL/GenBank/DDBJ whole genome shotgun (WGS) entry which is preliminary data.</text>
</comment>
<evidence type="ECO:0000313" key="8">
    <source>
        <dbReference type="EMBL" id="TCP66257.1"/>
    </source>
</evidence>
<dbReference type="InterPro" id="IPR036259">
    <property type="entry name" value="MFS_trans_sf"/>
</dbReference>
<dbReference type="InterPro" id="IPR020846">
    <property type="entry name" value="MFS_dom"/>
</dbReference>
<feature type="transmembrane region" description="Helical" evidence="6">
    <location>
        <begin position="380"/>
        <end position="398"/>
    </location>
</feature>
<evidence type="ECO:0000256" key="4">
    <source>
        <dbReference type="ARBA" id="ARBA00022989"/>
    </source>
</evidence>
<evidence type="ECO:0000259" key="7">
    <source>
        <dbReference type="PROSITE" id="PS50850"/>
    </source>
</evidence>
<feature type="transmembrane region" description="Helical" evidence="6">
    <location>
        <begin position="225"/>
        <end position="247"/>
    </location>
</feature>
<dbReference type="AlphaFoldDB" id="A0A4R2RUC6"/>
<feature type="domain" description="Major facilitator superfamily (MFS) profile" evidence="7">
    <location>
        <begin position="1"/>
        <end position="200"/>
    </location>
</feature>
<keyword evidence="2" id="KW-0813">Transport</keyword>
<dbReference type="PROSITE" id="PS50850">
    <property type="entry name" value="MFS"/>
    <property type="match status" value="1"/>
</dbReference>
<comment type="subcellular location">
    <subcellularLocation>
        <location evidence="1">Cell membrane</location>
        <topology evidence="1">Multi-pass membrane protein</topology>
    </subcellularLocation>
</comment>
<keyword evidence="9" id="KW-1185">Reference proteome</keyword>
<dbReference type="EMBL" id="SLXV01000025">
    <property type="protein sequence ID" value="TCP66257.1"/>
    <property type="molecule type" value="Genomic_DNA"/>
</dbReference>
<feature type="transmembrane region" description="Helical" evidence="6">
    <location>
        <begin position="309"/>
        <end position="334"/>
    </location>
</feature>
<feature type="transmembrane region" description="Helical" evidence="6">
    <location>
        <begin position="354"/>
        <end position="374"/>
    </location>
</feature>
<keyword evidence="5 6" id="KW-0472">Membrane</keyword>
<feature type="transmembrane region" description="Helical" evidence="6">
    <location>
        <begin position="81"/>
        <end position="101"/>
    </location>
</feature>
<dbReference type="GO" id="GO:0022857">
    <property type="term" value="F:transmembrane transporter activity"/>
    <property type="evidence" value="ECO:0007669"/>
    <property type="project" value="InterPro"/>
</dbReference>
<feature type="transmembrane region" description="Helical" evidence="6">
    <location>
        <begin position="253"/>
        <end position="273"/>
    </location>
</feature>
<dbReference type="Proteomes" id="UP000294746">
    <property type="component" value="Unassembled WGS sequence"/>
</dbReference>
<proteinExistence type="predicted"/>
<organism evidence="8 9">
    <name type="scientific">Baia soyae</name>
    <dbReference type="NCBI Taxonomy" id="1544746"/>
    <lineage>
        <taxon>Bacteria</taxon>
        <taxon>Bacillati</taxon>
        <taxon>Bacillota</taxon>
        <taxon>Bacilli</taxon>
        <taxon>Bacillales</taxon>
        <taxon>Thermoactinomycetaceae</taxon>
        <taxon>Baia</taxon>
    </lineage>
</organism>